<dbReference type="GO" id="GO:0006355">
    <property type="term" value="P:regulation of DNA-templated transcription"/>
    <property type="evidence" value="ECO:0007669"/>
    <property type="project" value="InterPro"/>
</dbReference>
<dbReference type="Pfam" id="PF13191">
    <property type="entry name" value="AAA_16"/>
    <property type="match status" value="1"/>
</dbReference>
<dbReference type="SUPFAM" id="SSF46894">
    <property type="entry name" value="C-terminal effector domain of the bipartite response regulators"/>
    <property type="match status" value="1"/>
</dbReference>
<dbReference type="InterPro" id="IPR016032">
    <property type="entry name" value="Sig_transdc_resp-reg_C-effctor"/>
</dbReference>
<dbReference type="GO" id="GO:0005737">
    <property type="term" value="C:cytoplasm"/>
    <property type="evidence" value="ECO:0007669"/>
    <property type="project" value="TreeGrafter"/>
</dbReference>
<proteinExistence type="predicted"/>
<evidence type="ECO:0000256" key="2">
    <source>
        <dbReference type="ARBA" id="ARBA00022840"/>
    </source>
</evidence>
<dbReference type="InterPro" id="IPR027417">
    <property type="entry name" value="P-loop_NTPase"/>
</dbReference>
<dbReference type="Pfam" id="PF00196">
    <property type="entry name" value="GerE"/>
    <property type="match status" value="1"/>
</dbReference>
<dbReference type="GO" id="GO:0003677">
    <property type="term" value="F:DNA binding"/>
    <property type="evidence" value="ECO:0007669"/>
    <property type="project" value="InterPro"/>
</dbReference>
<dbReference type="GO" id="GO:0005524">
    <property type="term" value="F:ATP binding"/>
    <property type="evidence" value="ECO:0007669"/>
    <property type="project" value="UniProtKB-KW"/>
</dbReference>
<dbReference type="InterPro" id="IPR041664">
    <property type="entry name" value="AAA_16"/>
</dbReference>
<dbReference type="PANTHER" id="PTHR16305:SF35">
    <property type="entry name" value="TRANSCRIPTIONAL ACTIVATOR DOMAIN"/>
    <property type="match status" value="1"/>
</dbReference>
<dbReference type="InterPro" id="IPR011990">
    <property type="entry name" value="TPR-like_helical_dom_sf"/>
</dbReference>
<name>A0A6M6JI25_9PSEU</name>
<dbReference type="SMART" id="SM00028">
    <property type="entry name" value="TPR"/>
    <property type="match status" value="2"/>
</dbReference>
<dbReference type="KEGG" id="pbro:HOP40_14195"/>
<dbReference type="SUPFAM" id="SSF48452">
    <property type="entry name" value="TPR-like"/>
    <property type="match status" value="1"/>
</dbReference>
<dbReference type="CDD" id="cd06170">
    <property type="entry name" value="LuxR_C_like"/>
    <property type="match status" value="1"/>
</dbReference>
<evidence type="ECO:0000256" key="1">
    <source>
        <dbReference type="ARBA" id="ARBA00022741"/>
    </source>
</evidence>
<dbReference type="InterPro" id="IPR000792">
    <property type="entry name" value="Tscrpt_reg_LuxR_C"/>
</dbReference>
<keyword evidence="2" id="KW-0067">ATP-binding</keyword>
<evidence type="ECO:0000259" key="3">
    <source>
        <dbReference type="PROSITE" id="PS50043"/>
    </source>
</evidence>
<dbReference type="Gene3D" id="3.40.50.300">
    <property type="entry name" value="P-loop containing nucleotide triphosphate hydrolases"/>
    <property type="match status" value="1"/>
</dbReference>
<dbReference type="PRINTS" id="PR00364">
    <property type="entry name" value="DISEASERSIST"/>
</dbReference>
<sequence>MPQRLFGRDAELAALRGAADPRALPRPRLVVVEGEGGIGKTSLVREFADATPVRVRWAQGAEEGAPPFWLWRQLVPEVVPDPDGDRFALFADLRDALAGDGACLLVVDDVQWVDEPSLLALRTLLRDPACGATVCCATRRTGEAGPGWERVGPDLLSGPDVERLVLRGLDDGAVADVLRAAAGRDLADAEVREATRASGGNPLFLRELGRLIAAGTAPARADLGEIVAARVRRLPPDAQRLLGAAALLAEEFELTVVARLLDLPTSACLPAVGDALAAGLLHDAGGGRFRFSHGLVRTALDATTPLQRAVVLHIRAARALEDLHRDGLSRVSADIARHWAAVAVTGEREPAVAWARRAAQDATRALAHEEAARLWASALHCGGPALAAGERAGLLLGLGAAQVASGRFAEALAACREAVALAEDAGRLDLVAEAALTLDAVGDGSWDRSVRTWCRRALDDPDAGPARRARLLARLAEALVYGGDTAAAVEPAARALELAEAGGDGGSDGDALVAALRARQLTCSGPDHTAVRADLAARMTALGERLRRPAVEMWGRLWAVDVAFEHGDLARVATEATALAWCVEQQRSPFAAWHLSVVRAALAQARGELDRARELGDEAFRAVAGTGHPAAMGSRLSLLGAIGHHGGYAEETFGPPGGTFVDPGDVRTALFGRLGPALALAESGRLDEAAHLYRLTGPPRTWDVPPYFLLPALAVGAGVAVLLDLPDDVAWFRAALRGRRSGHLVGGGGTASYLGPVDLVLGRCAAALGDLDDAAALLADALATSERMGAPGFAVEAACELAAVRLRRREPDAARALLARVRPDAQRMGMAPWVRRIDALLGGGSGPLTPREQEIADLVALGRSNREIAEALVLSTRTVGNHVQHILTKLGFANRSQVAAWVVARGERA</sequence>
<dbReference type="PROSITE" id="PS50043">
    <property type="entry name" value="HTH_LUXR_2"/>
    <property type="match status" value="1"/>
</dbReference>
<dbReference type="SUPFAM" id="SSF52540">
    <property type="entry name" value="P-loop containing nucleoside triphosphate hydrolases"/>
    <property type="match status" value="1"/>
</dbReference>
<reference evidence="4 5" key="1">
    <citation type="submission" date="2020-05" db="EMBL/GenBank/DDBJ databases">
        <authorList>
            <person name="Mo P."/>
        </authorList>
    </citation>
    <scope>NUCLEOTIDE SEQUENCE [LARGE SCALE GENOMIC DNA]</scope>
    <source>
        <strain evidence="4 5">Gen01</strain>
    </source>
</reference>
<dbReference type="InterPro" id="IPR036388">
    <property type="entry name" value="WH-like_DNA-bd_sf"/>
</dbReference>
<dbReference type="EMBL" id="CP053564">
    <property type="protein sequence ID" value="QJY46825.1"/>
    <property type="molecule type" value="Genomic_DNA"/>
</dbReference>
<dbReference type="PANTHER" id="PTHR16305">
    <property type="entry name" value="TESTICULAR SOLUBLE ADENYLYL CYCLASE"/>
    <property type="match status" value="1"/>
</dbReference>
<evidence type="ECO:0000313" key="5">
    <source>
        <dbReference type="Proteomes" id="UP000505377"/>
    </source>
</evidence>
<dbReference type="PROSITE" id="PS00622">
    <property type="entry name" value="HTH_LUXR_1"/>
    <property type="match status" value="1"/>
</dbReference>
<evidence type="ECO:0000313" key="4">
    <source>
        <dbReference type="EMBL" id="QJY46825.1"/>
    </source>
</evidence>
<dbReference type="PRINTS" id="PR00038">
    <property type="entry name" value="HTHLUXR"/>
</dbReference>
<keyword evidence="1" id="KW-0547">Nucleotide-binding</keyword>
<accession>A0A6M6JI25</accession>
<dbReference type="Gene3D" id="1.10.10.10">
    <property type="entry name" value="Winged helix-like DNA-binding domain superfamily/Winged helix DNA-binding domain"/>
    <property type="match status" value="1"/>
</dbReference>
<dbReference type="RefSeq" id="WP_172158629.1">
    <property type="nucleotide sequence ID" value="NZ_CP053564.1"/>
</dbReference>
<dbReference type="Gene3D" id="1.25.40.10">
    <property type="entry name" value="Tetratricopeptide repeat domain"/>
    <property type="match status" value="1"/>
</dbReference>
<gene>
    <name evidence="4" type="ORF">HOP40_14195</name>
</gene>
<dbReference type="GO" id="GO:0004016">
    <property type="term" value="F:adenylate cyclase activity"/>
    <property type="evidence" value="ECO:0007669"/>
    <property type="project" value="TreeGrafter"/>
</dbReference>
<protein>
    <submittedName>
        <fullName evidence="4">AAA family ATPase</fullName>
    </submittedName>
</protein>
<organism evidence="4 5">
    <name type="scientific">Pseudonocardia broussonetiae</name>
    <dbReference type="NCBI Taxonomy" id="2736640"/>
    <lineage>
        <taxon>Bacteria</taxon>
        <taxon>Bacillati</taxon>
        <taxon>Actinomycetota</taxon>
        <taxon>Actinomycetes</taxon>
        <taxon>Pseudonocardiales</taxon>
        <taxon>Pseudonocardiaceae</taxon>
        <taxon>Pseudonocardia</taxon>
    </lineage>
</organism>
<feature type="domain" description="HTH luxR-type" evidence="3">
    <location>
        <begin position="841"/>
        <end position="906"/>
    </location>
</feature>
<dbReference type="Proteomes" id="UP000505377">
    <property type="component" value="Chromosome"/>
</dbReference>
<dbReference type="AlphaFoldDB" id="A0A6M6JI25"/>
<keyword evidence="5" id="KW-1185">Reference proteome</keyword>
<dbReference type="SMART" id="SM00421">
    <property type="entry name" value="HTH_LUXR"/>
    <property type="match status" value="1"/>
</dbReference>
<dbReference type="InterPro" id="IPR019734">
    <property type="entry name" value="TPR_rpt"/>
</dbReference>